<gene>
    <name evidence="2" type="ORF">HK100_004566</name>
</gene>
<protein>
    <submittedName>
        <fullName evidence="2">Uncharacterized protein</fullName>
    </submittedName>
</protein>
<evidence type="ECO:0000313" key="3">
    <source>
        <dbReference type="Proteomes" id="UP001211907"/>
    </source>
</evidence>
<dbReference type="Proteomes" id="UP001211907">
    <property type="component" value="Unassembled WGS sequence"/>
</dbReference>
<comment type="caution">
    <text evidence="2">The sequence shown here is derived from an EMBL/GenBank/DDBJ whole genome shotgun (WGS) entry which is preliminary data.</text>
</comment>
<feature type="compositionally biased region" description="Polar residues" evidence="1">
    <location>
        <begin position="42"/>
        <end position="54"/>
    </location>
</feature>
<name>A0AAD5T8Q7_9FUNG</name>
<keyword evidence="3" id="KW-1185">Reference proteome</keyword>
<dbReference type="AlphaFoldDB" id="A0AAD5T8Q7"/>
<reference evidence="2" key="1">
    <citation type="submission" date="2020-05" db="EMBL/GenBank/DDBJ databases">
        <title>Phylogenomic resolution of chytrid fungi.</title>
        <authorList>
            <person name="Stajich J.E."/>
            <person name="Amses K."/>
            <person name="Simmons R."/>
            <person name="Seto K."/>
            <person name="Myers J."/>
            <person name="Bonds A."/>
            <person name="Quandt C.A."/>
            <person name="Barry K."/>
            <person name="Liu P."/>
            <person name="Grigoriev I."/>
            <person name="Longcore J.E."/>
            <person name="James T.Y."/>
        </authorList>
    </citation>
    <scope>NUCLEOTIDE SEQUENCE</scope>
    <source>
        <strain evidence="2">JEL0513</strain>
    </source>
</reference>
<evidence type="ECO:0000313" key="2">
    <source>
        <dbReference type="EMBL" id="KAJ3133259.1"/>
    </source>
</evidence>
<sequence length="79" mass="8663">MEGVSLAEGTQVGKVEEAKETQQADSETINTEPDPESEAEQKLNSSWSPSNSVPHTPPAIAWNATTRFRWDLLCCLQSC</sequence>
<dbReference type="EMBL" id="JADGJH010000223">
    <property type="protein sequence ID" value="KAJ3133259.1"/>
    <property type="molecule type" value="Genomic_DNA"/>
</dbReference>
<organism evidence="2 3">
    <name type="scientific">Physocladia obscura</name>
    <dbReference type="NCBI Taxonomy" id="109957"/>
    <lineage>
        <taxon>Eukaryota</taxon>
        <taxon>Fungi</taxon>
        <taxon>Fungi incertae sedis</taxon>
        <taxon>Chytridiomycota</taxon>
        <taxon>Chytridiomycota incertae sedis</taxon>
        <taxon>Chytridiomycetes</taxon>
        <taxon>Chytridiales</taxon>
        <taxon>Chytriomycetaceae</taxon>
        <taxon>Physocladia</taxon>
    </lineage>
</organism>
<accession>A0AAD5T8Q7</accession>
<feature type="region of interest" description="Disordered" evidence="1">
    <location>
        <begin position="1"/>
        <end position="59"/>
    </location>
</feature>
<evidence type="ECO:0000256" key="1">
    <source>
        <dbReference type="SAM" id="MobiDB-lite"/>
    </source>
</evidence>
<proteinExistence type="predicted"/>